<accession>A0AAN6T782</accession>
<comment type="caution">
    <text evidence="2">The sequence shown here is derived from an EMBL/GenBank/DDBJ whole genome shotgun (WGS) entry which is preliminary data.</text>
</comment>
<sequence>MVIARHRKPTPASGPVSTVRSKPSRSATRKDRGGRWVGSGHVRHKAQSLKPRSQVTWEKTRWPGRKAADGSIGILIIEAGDRRWLWIACLPTKNAMKKMMHHCESLLALWLAGETGFGRSADSQIQRFHDRHHSNSIGPLHQGRPFICSIQCDGKRTRTGKLRPWSMPWMRAQSGSICCLFCPRPRCENKIRLESP</sequence>
<reference evidence="2" key="2">
    <citation type="submission" date="2023-05" db="EMBL/GenBank/DDBJ databases">
        <authorList>
            <consortium name="Lawrence Berkeley National Laboratory"/>
            <person name="Steindorff A."/>
            <person name="Hensen N."/>
            <person name="Bonometti L."/>
            <person name="Westerberg I."/>
            <person name="Brannstrom I.O."/>
            <person name="Guillou S."/>
            <person name="Cros-Aarteil S."/>
            <person name="Calhoun S."/>
            <person name="Haridas S."/>
            <person name="Kuo A."/>
            <person name="Mondo S."/>
            <person name="Pangilinan J."/>
            <person name="Riley R."/>
            <person name="Labutti K."/>
            <person name="Andreopoulos B."/>
            <person name="Lipzen A."/>
            <person name="Chen C."/>
            <person name="Yanf M."/>
            <person name="Daum C."/>
            <person name="Ng V."/>
            <person name="Clum A."/>
            <person name="Ohm R."/>
            <person name="Martin F."/>
            <person name="Silar P."/>
            <person name="Natvig D."/>
            <person name="Lalanne C."/>
            <person name="Gautier V."/>
            <person name="Ament-Velasquez S.L."/>
            <person name="Kruys A."/>
            <person name="Hutchinson M.I."/>
            <person name="Powell A.J."/>
            <person name="Barry K."/>
            <person name="Miller A.N."/>
            <person name="Grigoriev I.V."/>
            <person name="Debuchy R."/>
            <person name="Gladieux P."/>
            <person name="Thoren M.H."/>
            <person name="Johannesson H."/>
        </authorList>
    </citation>
    <scope>NUCLEOTIDE SEQUENCE</scope>
    <source>
        <strain evidence="2">CBS 757.83</strain>
    </source>
</reference>
<dbReference type="Proteomes" id="UP001305647">
    <property type="component" value="Unassembled WGS sequence"/>
</dbReference>
<feature type="compositionally biased region" description="Polar residues" evidence="1">
    <location>
        <begin position="15"/>
        <end position="26"/>
    </location>
</feature>
<evidence type="ECO:0000313" key="3">
    <source>
        <dbReference type="Proteomes" id="UP001305647"/>
    </source>
</evidence>
<organism evidence="2 3">
    <name type="scientific">Parathielavia hyrcaniae</name>
    <dbReference type="NCBI Taxonomy" id="113614"/>
    <lineage>
        <taxon>Eukaryota</taxon>
        <taxon>Fungi</taxon>
        <taxon>Dikarya</taxon>
        <taxon>Ascomycota</taxon>
        <taxon>Pezizomycotina</taxon>
        <taxon>Sordariomycetes</taxon>
        <taxon>Sordariomycetidae</taxon>
        <taxon>Sordariales</taxon>
        <taxon>Chaetomiaceae</taxon>
        <taxon>Parathielavia</taxon>
    </lineage>
</organism>
<feature type="region of interest" description="Disordered" evidence="1">
    <location>
        <begin position="1"/>
        <end position="54"/>
    </location>
</feature>
<protein>
    <submittedName>
        <fullName evidence="2">Uncharacterized protein</fullName>
    </submittedName>
</protein>
<evidence type="ECO:0000256" key="1">
    <source>
        <dbReference type="SAM" id="MobiDB-lite"/>
    </source>
</evidence>
<proteinExistence type="predicted"/>
<dbReference type="EMBL" id="MU863624">
    <property type="protein sequence ID" value="KAK4106542.1"/>
    <property type="molecule type" value="Genomic_DNA"/>
</dbReference>
<keyword evidence="3" id="KW-1185">Reference proteome</keyword>
<evidence type="ECO:0000313" key="2">
    <source>
        <dbReference type="EMBL" id="KAK4106542.1"/>
    </source>
</evidence>
<name>A0AAN6T782_9PEZI</name>
<gene>
    <name evidence="2" type="ORF">N658DRAFT_22510</name>
</gene>
<reference evidence="2" key="1">
    <citation type="journal article" date="2023" name="Mol. Phylogenet. Evol.">
        <title>Genome-scale phylogeny and comparative genomics of the fungal order Sordariales.</title>
        <authorList>
            <person name="Hensen N."/>
            <person name="Bonometti L."/>
            <person name="Westerberg I."/>
            <person name="Brannstrom I.O."/>
            <person name="Guillou S."/>
            <person name="Cros-Aarteil S."/>
            <person name="Calhoun S."/>
            <person name="Haridas S."/>
            <person name="Kuo A."/>
            <person name="Mondo S."/>
            <person name="Pangilinan J."/>
            <person name="Riley R."/>
            <person name="LaButti K."/>
            <person name="Andreopoulos B."/>
            <person name="Lipzen A."/>
            <person name="Chen C."/>
            <person name="Yan M."/>
            <person name="Daum C."/>
            <person name="Ng V."/>
            <person name="Clum A."/>
            <person name="Steindorff A."/>
            <person name="Ohm R.A."/>
            <person name="Martin F."/>
            <person name="Silar P."/>
            <person name="Natvig D.O."/>
            <person name="Lalanne C."/>
            <person name="Gautier V."/>
            <person name="Ament-Velasquez S.L."/>
            <person name="Kruys A."/>
            <person name="Hutchinson M.I."/>
            <person name="Powell A.J."/>
            <person name="Barry K."/>
            <person name="Miller A.N."/>
            <person name="Grigoriev I.V."/>
            <person name="Debuchy R."/>
            <person name="Gladieux P."/>
            <person name="Hiltunen Thoren M."/>
            <person name="Johannesson H."/>
        </authorList>
    </citation>
    <scope>NUCLEOTIDE SEQUENCE</scope>
    <source>
        <strain evidence="2">CBS 757.83</strain>
    </source>
</reference>
<dbReference type="AlphaFoldDB" id="A0AAN6T782"/>